<accession>A0A0W0GBD3</accession>
<evidence type="ECO:0000256" key="1">
    <source>
        <dbReference type="SAM" id="Phobius"/>
    </source>
</evidence>
<dbReference type="EMBL" id="LATX01000583">
    <property type="protein sequence ID" value="KTB45866.1"/>
    <property type="molecule type" value="Genomic_DNA"/>
</dbReference>
<gene>
    <name evidence="3" type="ORF">WG66_1558</name>
</gene>
<evidence type="ECO:0000259" key="2">
    <source>
        <dbReference type="Pfam" id="PF20151"/>
    </source>
</evidence>
<keyword evidence="1" id="KW-0812">Transmembrane</keyword>
<sequence length="148" mass="17148">MDKAQLSMLLQLVRDARTTNYATVAAMTLLVFDYFLTIEKEVELIWKTPKKLASIIYLWNRYFSLIALGVNVSFMLREVKSDRSHTPRSSLTSHVGPSPLGECVAMLVLDYHIVYNMKRKDTFTLDQSWKDVIPQLLRVITPSWRSHL</sequence>
<feature type="transmembrane region" description="Helical" evidence="1">
    <location>
        <begin position="58"/>
        <end position="76"/>
    </location>
</feature>
<name>A0A0W0GBD3_MONRR</name>
<feature type="domain" description="DUF6533" evidence="2">
    <location>
        <begin position="21"/>
        <end position="66"/>
    </location>
</feature>
<comment type="caution">
    <text evidence="3">The sequence shown here is derived from an EMBL/GenBank/DDBJ whole genome shotgun (WGS) entry which is preliminary data.</text>
</comment>
<reference evidence="3 4" key="1">
    <citation type="submission" date="2015-12" db="EMBL/GenBank/DDBJ databases">
        <title>Draft genome sequence of Moniliophthora roreri, the causal agent of frosty pod rot of cacao.</title>
        <authorList>
            <person name="Aime M.C."/>
            <person name="Diaz-Valderrama J.R."/>
            <person name="Kijpornyongpan T."/>
            <person name="Phillips-Mora W."/>
        </authorList>
    </citation>
    <scope>NUCLEOTIDE SEQUENCE [LARGE SCALE GENOMIC DNA]</scope>
    <source>
        <strain evidence="3 4">MCA 2952</strain>
    </source>
</reference>
<feature type="transmembrane region" description="Helical" evidence="1">
    <location>
        <begin position="21"/>
        <end position="38"/>
    </location>
</feature>
<dbReference type="InterPro" id="IPR045340">
    <property type="entry name" value="DUF6533"/>
</dbReference>
<protein>
    <recommendedName>
        <fullName evidence="2">DUF6533 domain-containing protein</fullName>
    </recommendedName>
</protein>
<keyword evidence="1" id="KW-1133">Transmembrane helix</keyword>
<proteinExistence type="predicted"/>
<keyword evidence="1" id="KW-0472">Membrane</keyword>
<dbReference type="Proteomes" id="UP000054988">
    <property type="component" value="Unassembled WGS sequence"/>
</dbReference>
<evidence type="ECO:0000313" key="4">
    <source>
        <dbReference type="Proteomes" id="UP000054988"/>
    </source>
</evidence>
<evidence type="ECO:0000313" key="3">
    <source>
        <dbReference type="EMBL" id="KTB45866.1"/>
    </source>
</evidence>
<dbReference type="Pfam" id="PF20151">
    <property type="entry name" value="DUF6533"/>
    <property type="match status" value="1"/>
</dbReference>
<dbReference type="AlphaFoldDB" id="A0A0W0GBD3"/>
<organism evidence="3 4">
    <name type="scientific">Moniliophthora roreri</name>
    <name type="common">Frosty pod rot fungus</name>
    <name type="synonym">Monilia roreri</name>
    <dbReference type="NCBI Taxonomy" id="221103"/>
    <lineage>
        <taxon>Eukaryota</taxon>
        <taxon>Fungi</taxon>
        <taxon>Dikarya</taxon>
        <taxon>Basidiomycota</taxon>
        <taxon>Agaricomycotina</taxon>
        <taxon>Agaricomycetes</taxon>
        <taxon>Agaricomycetidae</taxon>
        <taxon>Agaricales</taxon>
        <taxon>Marasmiineae</taxon>
        <taxon>Marasmiaceae</taxon>
        <taxon>Moniliophthora</taxon>
    </lineage>
</organism>